<evidence type="ECO:0008006" key="3">
    <source>
        <dbReference type="Google" id="ProtNLM"/>
    </source>
</evidence>
<gene>
    <name evidence="1" type="ORF">AB1Y20_008185</name>
</gene>
<comment type="caution">
    <text evidence="1">The sequence shown here is derived from an EMBL/GenBank/DDBJ whole genome shotgun (WGS) entry which is preliminary data.</text>
</comment>
<keyword evidence="2" id="KW-1185">Reference proteome</keyword>
<sequence length="368" mass="39989">MADKALVSACEGLGTAGDACPIVLPCDRQPWTGARGASCAVEPLPGYGYNPSAIPAPAFVKSLAQAAGYNVTYLGTTRKWRWSRHCQNEYTRRGDNGPGGLSGRPERSSSTATDVLLLGAELRVLGRVPLVGGHCMQHNHAAEDVRLLRVGEREVWASYVAFNHPDPRCAGGHWMARLAFSVAGTARRPRLHVSLEPTEKSCGVGLSLKAGRPLWSTRNAGLIVSNGVIAFELVRTSPVTEVVRAADSSRISHPAPPSLYGYSEHPNKVLSEWHNSINPLWIPELDGGCYLGVAHRHYLSRPTDAAVRRGVDQFKGVHGDTTARLGMAAHAHEPSDLVWQRARHWATKPMYVSYSPPLKGILLAIHFW</sequence>
<protein>
    <recommendedName>
        <fullName evidence="3">Amine oxidase</fullName>
    </recommendedName>
</protein>
<dbReference type="Proteomes" id="UP001515480">
    <property type="component" value="Unassembled WGS sequence"/>
</dbReference>
<proteinExistence type="predicted"/>
<organism evidence="1 2">
    <name type="scientific">Prymnesium parvum</name>
    <name type="common">Toxic golden alga</name>
    <dbReference type="NCBI Taxonomy" id="97485"/>
    <lineage>
        <taxon>Eukaryota</taxon>
        <taxon>Haptista</taxon>
        <taxon>Haptophyta</taxon>
        <taxon>Prymnesiophyceae</taxon>
        <taxon>Prymnesiales</taxon>
        <taxon>Prymnesiaceae</taxon>
        <taxon>Prymnesium</taxon>
    </lineage>
</organism>
<dbReference type="AlphaFoldDB" id="A0AB34IVV6"/>
<reference evidence="1 2" key="1">
    <citation type="journal article" date="2024" name="Science">
        <title>Giant polyketide synthase enzymes in the biosynthesis of giant marine polyether toxins.</title>
        <authorList>
            <person name="Fallon T.R."/>
            <person name="Shende V.V."/>
            <person name="Wierzbicki I.H."/>
            <person name="Pendleton A.L."/>
            <person name="Watervoot N.F."/>
            <person name="Auber R.P."/>
            <person name="Gonzalez D.J."/>
            <person name="Wisecaver J.H."/>
            <person name="Moore B.S."/>
        </authorList>
    </citation>
    <scope>NUCLEOTIDE SEQUENCE [LARGE SCALE GENOMIC DNA]</scope>
    <source>
        <strain evidence="1 2">12B1</strain>
    </source>
</reference>
<evidence type="ECO:0000313" key="2">
    <source>
        <dbReference type="Proteomes" id="UP001515480"/>
    </source>
</evidence>
<dbReference type="EMBL" id="JBGBPQ010000018">
    <property type="protein sequence ID" value="KAL1507339.1"/>
    <property type="molecule type" value="Genomic_DNA"/>
</dbReference>
<accession>A0AB34IVV6</accession>
<name>A0AB34IVV6_PRYPA</name>
<evidence type="ECO:0000313" key="1">
    <source>
        <dbReference type="EMBL" id="KAL1507339.1"/>
    </source>
</evidence>